<dbReference type="InterPro" id="IPR037066">
    <property type="entry name" value="Plug_dom_sf"/>
</dbReference>
<name>A0A4Q7N572_9BACT</name>
<evidence type="ECO:0000313" key="8">
    <source>
        <dbReference type="Proteomes" id="UP000293874"/>
    </source>
</evidence>
<dbReference type="Proteomes" id="UP000293874">
    <property type="component" value="Unassembled WGS sequence"/>
</dbReference>
<dbReference type="Gene3D" id="2.170.130.10">
    <property type="entry name" value="TonB-dependent receptor, plug domain"/>
    <property type="match status" value="1"/>
</dbReference>
<dbReference type="PROSITE" id="PS52016">
    <property type="entry name" value="TONB_DEPENDENT_REC_3"/>
    <property type="match status" value="1"/>
</dbReference>
<keyword evidence="1 4" id="KW-0813">Transport</keyword>
<evidence type="ECO:0000256" key="4">
    <source>
        <dbReference type="PROSITE-ProRule" id="PRU01360"/>
    </source>
</evidence>
<evidence type="ECO:0000259" key="6">
    <source>
        <dbReference type="Pfam" id="PF07715"/>
    </source>
</evidence>
<accession>A0A4Q7N572</accession>
<dbReference type="InterPro" id="IPR023997">
    <property type="entry name" value="TonB-dep_OMP_SusC/RagA_CS"/>
</dbReference>
<keyword evidence="3 4" id="KW-0998">Cell outer membrane</keyword>
<organism evidence="7 8">
    <name type="scientific">Pseudobacter ginsenosidimutans</name>
    <dbReference type="NCBI Taxonomy" id="661488"/>
    <lineage>
        <taxon>Bacteria</taxon>
        <taxon>Pseudomonadati</taxon>
        <taxon>Bacteroidota</taxon>
        <taxon>Chitinophagia</taxon>
        <taxon>Chitinophagales</taxon>
        <taxon>Chitinophagaceae</taxon>
        <taxon>Pseudobacter</taxon>
    </lineage>
</organism>
<dbReference type="OrthoDB" id="9768177at2"/>
<dbReference type="RefSeq" id="WP_158644105.1">
    <property type="nucleotide sequence ID" value="NZ_CP042431.1"/>
</dbReference>
<keyword evidence="4" id="KW-1134">Transmembrane beta strand</keyword>
<evidence type="ECO:0000256" key="3">
    <source>
        <dbReference type="ARBA" id="ARBA00023237"/>
    </source>
</evidence>
<dbReference type="Pfam" id="PF07660">
    <property type="entry name" value="STN"/>
    <property type="match status" value="1"/>
</dbReference>
<dbReference type="SUPFAM" id="SSF49464">
    <property type="entry name" value="Carboxypeptidase regulatory domain-like"/>
    <property type="match status" value="1"/>
</dbReference>
<dbReference type="AlphaFoldDB" id="A0A4Q7N572"/>
<gene>
    <name evidence="7" type="ORF">EV199_2073</name>
</gene>
<dbReference type="SUPFAM" id="SSF56935">
    <property type="entry name" value="Porins"/>
    <property type="match status" value="1"/>
</dbReference>
<dbReference type="InterPro" id="IPR012910">
    <property type="entry name" value="Plug_dom"/>
</dbReference>
<evidence type="ECO:0000256" key="1">
    <source>
        <dbReference type="ARBA" id="ARBA00022448"/>
    </source>
</evidence>
<feature type="domain" description="TonB-dependent receptor plug" evidence="6">
    <location>
        <begin position="232"/>
        <end position="363"/>
    </location>
</feature>
<dbReference type="InterPro" id="IPR011662">
    <property type="entry name" value="Secretin/TonB_short_N"/>
</dbReference>
<dbReference type="NCBIfam" id="TIGR04057">
    <property type="entry name" value="SusC_RagA_signa"/>
    <property type="match status" value="1"/>
</dbReference>
<comment type="caution">
    <text evidence="7">The sequence shown here is derived from an EMBL/GenBank/DDBJ whole genome shotgun (WGS) entry which is preliminary data.</text>
</comment>
<dbReference type="InterPro" id="IPR039426">
    <property type="entry name" value="TonB-dep_rcpt-like"/>
</dbReference>
<sequence length="1128" mass="124548">MKLAIFLLTAAIFQAHGNTFAQKVTLSGKEITLKQVFAAIEKQTDYVVFSNESFLSGSHKVSVTVHEVSVEELLNLVLKDQPIQYSIRNKTIILSQKVIVPKSITEFLRGEPPPIVINGVIRAVEGEFLAGVSVRVKGSSNGVTTDGKGIFQIKSSAENFVLQISMIGYETSEITIKKVENDYQVKSSSAGFTADTKTPGQIILSLNLKKSVSQLDEMQVTAYGKTSRRMAISNIGSIKGEDIEKMPVMTATEAMIGRVPGLSIQRMSGNSSAPVRVVIRGRNSLNRNTDPLYVVDGIPLVYLNASTTTGSIGISTGPVQAGQTNSVGENPLFSINPRDIERIDVLKDADGIAIYGSRGANGVILITTKKAKAGPTRLSIDVQRGIKFNQRYPQLPDTKEYLAVRREAFRNDGILPDIYNAPDLMLWDTTKYTDWRRELVGIGNTTTVNASVSGGMSQTNYRLSGSYASEQEILNLDGKNQRTTFASSIGHASVDQKFRLNAGTNLSFSDIKVYGMGALPGSLPPNAPDIYNEKGEFNFEPYRDQYQSVFPFSPLKRPSVSKTTIFAANIALQYEVTKELIVSTTIGYNYSNNENNTIVPAASLDPAFRVVSSANYGSTVNKGWQVEPQLQYKKLIGKGDLSVQVIGNLNNVVTNSRLTFAQMFPNDALMKSATNARLVMSQDAFKQYRYISGSALINYSWDGKYIIKLSGRRDGSSRFGPGKQFGNFGSLGLGWNISEEKWMKRIMPSWFNYLKLSGNTGIVGGDVYSDYEYLSHWGNSFLSGSSYLLPNYNGTMAFHVQRPLNQDYRWEGSRRSDIMLSMGFLKDKITFTINAYKNLSKNKITNLDQPLYTGFAQVLGNSLAAVQNKGVEITLGVKLVNKEDWHVSLDFNVSTNKNTLADYPGLESSPDKGLYKVGASMDARYLLKYTGIDPLTGSFTFEDANKDGRVTTGQGFPLSALDDRRILIDMNDKYYGGLVVNAGYKRISLSTNFSFTNKYRPNPLFQGLPGEQINFILPEEVKNNHWQKPGDIVKFPRYTTRVTELGPFQNSDGYYVKVKYLRMVSLNLAYSLPEKWLSKTGIKSAGFAIGTGNIFTLSSFKGFDPDVDGVTNTIPISRVITTSLRLSF</sequence>
<dbReference type="NCBIfam" id="TIGR04056">
    <property type="entry name" value="OMP_RagA_SusC"/>
    <property type="match status" value="1"/>
</dbReference>
<keyword evidence="8" id="KW-1185">Reference proteome</keyword>
<feature type="domain" description="Secretin/TonB short N-terminal" evidence="5">
    <location>
        <begin position="49"/>
        <end position="97"/>
    </location>
</feature>
<comment type="subcellular location">
    <subcellularLocation>
        <location evidence="4">Cell outer membrane</location>
        <topology evidence="4">Multi-pass membrane protein</topology>
    </subcellularLocation>
</comment>
<dbReference type="Gene3D" id="2.60.40.1120">
    <property type="entry name" value="Carboxypeptidase-like, regulatory domain"/>
    <property type="match status" value="1"/>
</dbReference>
<comment type="similarity">
    <text evidence="4">Belongs to the TonB-dependent receptor family.</text>
</comment>
<proteinExistence type="inferred from homology"/>
<dbReference type="InterPro" id="IPR023996">
    <property type="entry name" value="TonB-dep_OMP_SusC/RagA"/>
</dbReference>
<reference evidence="7 8" key="1">
    <citation type="submission" date="2019-02" db="EMBL/GenBank/DDBJ databases">
        <title>Genomic Encyclopedia of Type Strains, Phase IV (KMG-IV): sequencing the most valuable type-strain genomes for metagenomic binning, comparative biology and taxonomic classification.</title>
        <authorList>
            <person name="Goeker M."/>
        </authorList>
    </citation>
    <scope>NUCLEOTIDE SEQUENCE [LARGE SCALE GENOMIC DNA]</scope>
    <source>
        <strain evidence="7 8">DSM 18116</strain>
    </source>
</reference>
<dbReference type="GO" id="GO:0009279">
    <property type="term" value="C:cell outer membrane"/>
    <property type="evidence" value="ECO:0007669"/>
    <property type="project" value="UniProtKB-SubCell"/>
</dbReference>
<evidence type="ECO:0000259" key="5">
    <source>
        <dbReference type="Pfam" id="PF07660"/>
    </source>
</evidence>
<evidence type="ECO:0000313" key="7">
    <source>
        <dbReference type="EMBL" id="RZS76194.1"/>
    </source>
</evidence>
<dbReference type="Pfam" id="PF07715">
    <property type="entry name" value="Plug"/>
    <property type="match status" value="1"/>
</dbReference>
<dbReference type="InterPro" id="IPR008969">
    <property type="entry name" value="CarboxyPept-like_regulatory"/>
</dbReference>
<protein>
    <submittedName>
        <fullName evidence="7">TonB-linked SusC/RagA family outer membrane protein</fullName>
    </submittedName>
</protein>
<dbReference type="Pfam" id="PF13715">
    <property type="entry name" value="CarbopepD_reg_2"/>
    <property type="match status" value="1"/>
</dbReference>
<keyword evidence="4" id="KW-0812">Transmembrane</keyword>
<dbReference type="EMBL" id="SGXA01000001">
    <property type="protein sequence ID" value="RZS76194.1"/>
    <property type="molecule type" value="Genomic_DNA"/>
</dbReference>
<keyword evidence="2 4" id="KW-0472">Membrane</keyword>
<evidence type="ECO:0000256" key="2">
    <source>
        <dbReference type="ARBA" id="ARBA00023136"/>
    </source>
</evidence>